<name>A0AB39MR59_9ACTN</name>
<organism evidence="2">
    <name type="scientific">Streptomyces sp. R08</name>
    <dbReference type="NCBI Taxonomy" id="3238624"/>
    <lineage>
        <taxon>Bacteria</taxon>
        <taxon>Bacillati</taxon>
        <taxon>Actinomycetota</taxon>
        <taxon>Actinomycetes</taxon>
        <taxon>Kitasatosporales</taxon>
        <taxon>Streptomycetaceae</taxon>
        <taxon>Streptomyces</taxon>
    </lineage>
</organism>
<dbReference type="EMBL" id="CP163431">
    <property type="protein sequence ID" value="XDQ07536.1"/>
    <property type="molecule type" value="Genomic_DNA"/>
</dbReference>
<dbReference type="Gene3D" id="3.60.15.10">
    <property type="entry name" value="Ribonuclease Z/Hydroxyacylglutathione hydrolase-like"/>
    <property type="match status" value="1"/>
</dbReference>
<dbReference type="PANTHER" id="PTHR42951">
    <property type="entry name" value="METALLO-BETA-LACTAMASE DOMAIN-CONTAINING"/>
    <property type="match status" value="1"/>
</dbReference>
<reference evidence="2" key="1">
    <citation type="submission" date="2024-07" db="EMBL/GenBank/DDBJ databases">
        <authorList>
            <person name="Yu S.T."/>
        </authorList>
    </citation>
    <scope>NUCLEOTIDE SEQUENCE</scope>
    <source>
        <strain evidence="2">R08</strain>
    </source>
</reference>
<sequence>MTDTAKLHQIAPGVHMWAPDGVDTWGLANCGLIHSDGEALLVDTPYTPSLTKAFLSAAHRVAEDTVLSTVVATHANGDHTWGNQCLTSTEILATDAALKHQCIEPTPQELCALIRDSDPDQPLGWYLRRHFGKFDFSGIEVLPPTRTFSGRHDLMLGQIPVELHEVGPAHTEGDLIVHLPDQRVVFAGDIVFSGDHPCHWTGPLDRVSAAGERILAFDPEWIVPGHGPLMSPDELRKHIAYLDDLADQALLLHGQGKTAREAAHILIEENRYSGLGLPERLAITLSAEFRHLNQDRSRPNLVEQFEVAARIAWQRASEAVSHPLSAGQHGEA</sequence>
<dbReference type="InterPro" id="IPR036866">
    <property type="entry name" value="RibonucZ/Hydroxyglut_hydro"/>
</dbReference>
<dbReference type="Pfam" id="PF00753">
    <property type="entry name" value="Lactamase_B"/>
    <property type="match status" value="1"/>
</dbReference>
<evidence type="ECO:0000313" key="2">
    <source>
        <dbReference type="EMBL" id="XDQ07536.1"/>
    </source>
</evidence>
<dbReference type="PANTHER" id="PTHR42951:SF4">
    <property type="entry name" value="ACYL-COENZYME A THIOESTERASE MBLAC2"/>
    <property type="match status" value="1"/>
</dbReference>
<dbReference type="AlphaFoldDB" id="A0AB39MR59"/>
<gene>
    <name evidence="2" type="ORF">AB5J58_48450</name>
</gene>
<accession>A0AB39MR59</accession>
<dbReference type="SUPFAM" id="SSF56281">
    <property type="entry name" value="Metallo-hydrolase/oxidoreductase"/>
    <property type="match status" value="1"/>
</dbReference>
<dbReference type="CDD" id="cd16282">
    <property type="entry name" value="metallo-hydrolase-like_MBL-fold"/>
    <property type="match status" value="1"/>
</dbReference>
<proteinExistence type="predicted"/>
<dbReference type="SMART" id="SM00849">
    <property type="entry name" value="Lactamase_B"/>
    <property type="match status" value="1"/>
</dbReference>
<dbReference type="RefSeq" id="WP_369192307.1">
    <property type="nucleotide sequence ID" value="NZ_CP163431.1"/>
</dbReference>
<protein>
    <submittedName>
        <fullName evidence="2">MBL fold metallo-hydrolase</fullName>
    </submittedName>
</protein>
<dbReference type="InterPro" id="IPR050855">
    <property type="entry name" value="NDM-1-like"/>
</dbReference>
<feature type="domain" description="Metallo-beta-lactamase" evidence="1">
    <location>
        <begin position="27"/>
        <end position="226"/>
    </location>
</feature>
<evidence type="ECO:0000259" key="1">
    <source>
        <dbReference type="SMART" id="SM00849"/>
    </source>
</evidence>
<dbReference type="InterPro" id="IPR001279">
    <property type="entry name" value="Metallo-B-lactamas"/>
</dbReference>